<protein>
    <recommendedName>
        <fullName evidence="1">F-box domain-containing protein</fullName>
    </recommendedName>
</protein>
<dbReference type="Gene3D" id="1.20.1280.50">
    <property type="match status" value="1"/>
</dbReference>
<dbReference type="SUPFAM" id="SSF81383">
    <property type="entry name" value="F-box domain"/>
    <property type="match status" value="1"/>
</dbReference>
<dbReference type="EMBL" id="ML737564">
    <property type="protein sequence ID" value="KAE8370718.1"/>
    <property type="molecule type" value="Genomic_DNA"/>
</dbReference>
<dbReference type="Proteomes" id="UP000326268">
    <property type="component" value="Unassembled WGS sequence"/>
</dbReference>
<evidence type="ECO:0000313" key="2">
    <source>
        <dbReference type="EMBL" id="KAE8370718.1"/>
    </source>
</evidence>
<dbReference type="InterPro" id="IPR036047">
    <property type="entry name" value="F-box-like_dom_sf"/>
</dbReference>
<proteinExistence type="predicted"/>
<organism evidence="2 3">
    <name type="scientific">Aspergillus caelatus</name>
    <dbReference type="NCBI Taxonomy" id="61420"/>
    <lineage>
        <taxon>Eukaryota</taxon>
        <taxon>Fungi</taxon>
        <taxon>Dikarya</taxon>
        <taxon>Ascomycota</taxon>
        <taxon>Pezizomycotina</taxon>
        <taxon>Eurotiomycetes</taxon>
        <taxon>Eurotiomycetidae</taxon>
        <taxon>Eurotiales</taxon>
        <taxon>Aspergillaceae</taxon>
        <taxon>Aspergillus</taxon>
        <taxon>Aspergillus subgen. Circumdati</taxon>
    </lineage>
</organism>
<evidence type="ECO:0000313" key="3">
    <source>
        <dbReference type="Proteomes" id="UP000326268"/>
    </source>
</evidence>
<keyword evidence="3" id="KW-1185">Reference proteome</keyword>
<accession>A0A5N7AP02</accession>
<dbReference type="GeneID" id="43655906"/>
<evidence type="ECO:0000259" key="1">
    <source>
        <dbReference type="Pfam" id="PF12937"/>
    </source>
</evidence>
<dbReference type="RefSeq" id="XP_031933799.1">
    <property type="nucleotide sequence ID" value="XM_032071460.1"/>
</dbReference>
<dbReference type="Pfam" id="PF12937">
    <property type="entry name" value="F-box-like"/>
    <property type="match status" value="1"/>
</dbReference>
<gene>
    <name evidence="2" type="ORF">BDV27DRAFT_151975</name>
</gene>
<dbReference type="InterPro" id="IPR001810">
    <property type="entry name" value="F-box_dom"/>
</dbReference>
<sequence length="284" mass="32787">MATAARLAVHRTLSTPEVLELILLQLDLRTLLMSAQRTCRAWRTLIQDSPALQRALFFMPGTGDSSGRKVSNPLLVEAFPFVFDASTNMTFPEYRDGECLSTCRMAKYPETQTAFLRREASWRRMLLQQPPVFKLARWHSFYGAFGVYLYYEVPGDPSKTKDGLRMETLFEHLFFAPQLGLSVFEAPRITWWGRDASDRAIVRHLERLGDFVVDTDILISSCSTHNCCELPEVREEDQTLDARLGSRIWNSYHELGLRARCQEEEGWMGDVRQLQFQYDLDDDL</sequence>
<dbReference type="AlphaFoldDB" id="A0A5N7AP02"/>
<reference evidence="2 3" key="1">
    <citation type="submission" date="2019-04" db="EMBL/GenBank/DDBJ databases">
        <title>Friends and foes A comparative genomics studyof 23 Aspergillus species from section Flavi.</title>
        <authorList>
            <consortium name="DOE Joint Genome Institute"/>
            <person name="Kjaerbolling I."/>
            <person name="Vesth T."/>
            <person name="Frisvad J.C."/>
            <person name="Nybo J.L."/>
            <person name="Theobald S."/>
            <person name="Kildgaard S."/>
            <person name="Isbrandt T."/>
            <person name="Kuo A."/>
            <person name="Sato A."/>
            <person name="Lyhne E.K."/>
            <person name="Kogle M.E."/>
            <person name="Wiebenga A."/>
            <person name="Kun R.S."/>
            <person name="Lubbers R.J."/>
            <person name="Makela M.R."/>
            <person name="Barry K."/>
            <person name="Chovatia M."/>
            <person name="Clum A."/>
            <person name="Daum C."/>
            <person name="Haridas S."/>
            <person name="He G."/>
            <person name="LaButti K."/>
            <person name="Lipzen A."/>
            <person name="Mondo S."/>
            <person name="Riley R."/>
            <person name="Salamov A."/>
            <person name="Simmons B.A."/>
            <person name="Magnuson J.K."/>
            <person name="Henrissat B."/>
            <person name="Mortensen U.H."/>
            <person name="Larsen T.O."/>
            <person name="Devries R.P."/>
            <person name="Grigoriev I.V."/>
            <person name="Machida M."/>
            <person name="Baker S.E."/>
            <person name="Andersen M.R."/>
        </authorList>
    </citation>
    <scope>NUCLEOTIDE SEQUENCE [LARGE SCALE GENOMIC DNA]</scope>
    <source>
        <strain evidence="2 3">CBS 763.97</strain>
    </source>
</reference>
<dbReference type="OrthoDB" id="3800738at2759"/>
<feature type="domain" description="F-box" evidence="1">
    <location>
        <begin position="16"/>
        <end position="58"/>
    </location>
</feature>
<name>A0A5N7AP02_9EURO</name>